<dbReference type="Proteomes" id="UP000762676">
    <property type="component" value="Unassembled WGS sequence"/>
</dbReference>
<reference evidence="2 3" key="1">
    <citation type="journal article" date="2021" name="Elife">
        <title>Chloroplast acquisition without the gene transfer in kleptoplastic sea slugs, Plakobranchus ocellatus.</title>
        <authorList>
            <person name="Maeda T."/>
            <person name="Takahashi S."/>
            <person name="Yoshida T."/>
            <person name="Shimamura S."/>
            <person name="Takaki Y."/>
            <person name="Nagai Y."/>
            <person name="Toyoda A."/>
            <person name="Suzuki Y."/>
            <person name="Arimoto A."/>
            <person name="Ishii H."/>
            <person name="Satoh N."/>
            <person name="Nishiyama T."/>
            <person name="Hasebe M."/>
            <person name="Maruyama T."/>
            <person name="Minagawa J."/>
            <person name="Obokata J."/>
            <person name="Shigenobu S."/>
        </authorList>
    </citation>
    <scope>NUCLEOTIDE SEQUENCE [LARGE SCALE GENOMIC DNA]</scope>
</reference>
<feature type="compositionally biased region" description="Basic and acidic residues" evidence="1">
    <location>
        <begin position="172"/>
        <end position="195"/>
    </location>
</feature>
<sequence>MLRVNVVCSLSVKVHYVPAKDRLRPHHLELSFMLWPHSTTRVSFNFTRAFLKWTEYPPDANHGFYISSAVISALLPSSLEYTGPSQESSELSSIFSENSSTFLARIHTESLLVSLPTPDFSMPYNVICLACTVLAIAFGSMHNLTTRRFVKEDAANKKGLIAKVKSFLGRGKKPEVPEATEKCVGDQTETKKDSEETTPPSTCGDTNTKDDL</sequence>
<organism evidence="2 3">
    <name type="scientific">Elysia marginata</name>
    <dbReference type="NCBI Taxonomy" id="1093978"/>
    <lineage>
        <taxon>Eukaryota</taxon>
        <taxon>Metazoa</taxon>
        <taxon>Spiralia</taxon>
        <taxon>Lophotrochozoa</taxon>
        <taxon>Mollusca</taxon>
        <taxon>Gastropoda</taxon>
        <taxon>Heterobranchia</taxon>
        <taxon>Euthyneura</taxon>
        <taxon>Panpulmonata</taxon>
        <taxon>Sacoglossa</taxon>
        <taxon>Placobranchoidea</taxon>
        <taxon>Plakobranchidae</taxon>
        <taxon>Elysia</taxon>
    </lineage>
</organism>
<accession>A0AAV4JFM1</accession>
<dbReference type="Pfam" id="PF04113">
    <property type="entry name" value="Gpi16"/>
    <property type="match status" value="1"/>
</dbReference>
<comment type="caution">
    <text evidence="2">The sequence shown here is derived from an EMBL/GenBank/DDBJ whole genome shotgun (WGS) entry which is preliminary data.</text>
</comment>
<feature type="compositionally biased region" description="Polar residues" evidence="1">
    <location>
        <begin position="197"/>
        <end position="206"/>
    </location>
</feature>
<evidence type="ECO:0000256" key="1">
    <source>
        <dbReference type="SAM" id="MobiDB-lite"/>
    </source>
</evidence>
<protein>
    <submittedName>
        <fullName evidence="2">GPI transamidase component PIG-T</fullName>
    </submittedName>
</protein>
<gene>
    <name evidence="2" type="ORF">ElyMa_001563800</name>
</gene>
<name>A0AAV4JFM1_9GAST</name>
<feature type="region of interest" description="Disordered" evidence="1">
    <location>
        <begin position="172"/>
        <end position="212"/>
    </location>
</feature>
<dbReference type="GO" id="GO:0016255">
    <property type="term" value="P:attachment of GPI anchor to protein"/>
    <property type="evidence" value="ECO:0007669"/>
    <property type="project" value="InterPro"/>
</dbReference>
<dbReference type="AlphaFoldDB" id="A0AAV4JFM1"/>
<dbReference type="InterPro" id="IPR007245">
    <property type="entry name" value="PIG-T"/>
</dbReference>
<dbReference type="PANTHER" id="PTHR12959:SF11">
    <property type="entry name" value="GPI TRANSAMIDASE COMPONENT PIG-T"/>
    <property type="match status" value="1"/>
</dbReference>
<evidence type="ECO:0000313" key="2">
    <source>
        <dbReference type="EMBL" id="GFS20171.1"/>
    </source>
</evidence>
<dbReference type="PANTHER" id="PTHR12959">
    <property type="entry name" value="GPI TRANSAMIDASE COMPONENT PIG-T-RELATED"/>
    <property type="match status" value="1"/>
</dbReference>
<dbReference type="EMBL" id="BMAT01003095">
    <property type="protein sequence ID" value="GFS20171.1"/>
    <property type="molecule type" value="Genomic_DNA"/>
</dbReference>
<keyword evidence="3" id="KW-1185">Reference proteome</keyword>
<proteinExistence type="predicted"/>
<dbReference type="GO" id="GO:0042765">
    <property type="term" value="C:GPI-anchor transamidase complex"/>
    <property type="evidence" value="ECO:0007669"/>
    <property type="project" value="InterPro"/>
</dbReference>
<evidence type="ECO:0000313" key="3">
    <source>
        <dbReference type="Proteomes" id="UP000762676"/>
    </source>
</evidence>